<keyword evidence="3" id="KW-1185">Reference proteome</keyword>
<accession>A0ABQ4SQP7</accession>
<name>A0ABQ4SQP7_9HYPH</name>
<evidence type="ECO:0000313" key="3">
    <source>
        <dbReference type="Proteomes" id="UP001055102"/>
    </source>
</evidence>
<dbReference type="Pfam" id="PF10983">
    <property type="entry name" value="DUF2793"/>
    <property type="match status" value="1"/>
</dbReference>
<dbReference type="InterPro" id="IPR008983">
    <property type="entry name" value="Tumour_necrosis_fac-like_dom"/>
</dbReference>
<proteinExistence type="predicted"/>
<organism evidence="2 3">
    <name type="scientific">Methylobacterium jeotgali</name>
    <dbReference type="NCBI Taxonomy" id="381630"/>
    <lineage>
        <taxon>Bacteria</taxon>
        <taxon>Pseudomonadati</taxon>
        <taxon>Pseudomonadota</taxon>
        <taxon>Alphaproteobacteria</taxon>
        <taxon>Hyphomicrobiales</taxon>
        <taxon>Methylobacteriaceae</taxon>
        <taxon>Methylobacterium</taxon>
    </lineage>
</organism>
<dbReference type="SUPFAM" id="SSF49842">
    <property type="entry name" value="TNF-like"/>
    <property type="match status" value="1"/>
</dbReference>
<protein>
    <recommendedName>
        <fullName evidence="1">C1q domain-containing protein</fullName>
    </recommendedName>
</protein>
<reference evidence="2" key="1">
    <citation type="journal article" date="2021" name="Front. Microbiol.">
        <title>Comprehensive Comparative Genomics and Phenotyping of Methylobacterium Species.</title>
        <authorList>
            <person name="Alessa O."/>
            <person name="Ogura Y."/>
            <person name="Fujitani Y."/>
            <person name="Takami H."/>
            <person name="Hayashi T."/>
            <person name="Sahin N."/>
            <person name="Tani A."/>
        </authorList>
    </citation>
    <scope>NUCLEOTIDE SEQUENCE</scope>
    <source>
        <strain evidence="2">LMG 23639</strain>
    </source>
</reference>
<dbReference type="EMBL" id="BPQR01000012">
    <property type="protein sequence ID" value="GJE05522.1"/>
    <property type="molecule type" value="Genomic_DNA"/>
</dbReference>
<dbReference type="PROSITE" id="PS50871">
    <property type="entry name" value="C1Q"/>
    <property type="match status" value="1"/>
</dbReference>
<comment type="caution">
    <text evidence="2">The sequence shown here is derived from an EMBL/GenBank/DDBJ whole genome shotgun (WGS) entry which is preliminary data.</text>
</comment>
<dbReference type="RefSeq" id="WP_238274209.1">
    <property type="nucleotide sequence ID" value="NZ_BPQR01000012.1"/>
</dbReference>
<reference evidence="2" key="2">
    <citation type="submission" date="2021-08" db="EMBL/GenBank/DDBJ databases">
        <authorList>
            <person name="Tani A."/>
            <person name="Ola A."/>
            <person name="Ogura Y."/>
            <person name="Katsura K."/>
            <person name="Hayashi T."/>
        </authorList>
    </citation>
    <scope>NUCLEOTIDE SEQUENCE</scope>
    <source>
        <strain evidence="2">LMG 23639</strain>
    </source>
</reference>
<evidence type="ECO:0000313" key="2">
    <source>
        <dbReference type="EMBL" id="GJE05522.1"/>
    </source>
</evidence>
<feature type="domain" description="C1q" evidence="1">
    <location>
        <begin position="383"/>
        <end position="521"/>
    </location>
</feature>
<dbReference type="InterPro" id="IPR021251">
    <property type="entry name" value="DUF2793"/>
</dbReference>
<dbReference type="Pfam" id="PF00386">
    <property type="entry name" value="C1q"/>
    <property type="match status" value="1"/>
</dbReference>
<dbReference type="Gene3D" id="2.60.120.40">
    <property type="match status" value="1"/>
</dbReference>
<gene>
    <name evidence="2" type="ORF">AOPFMNJM_0822</name>
</gene>
<dbReference type="InterPro" id="IPR001073">
    <property type="entry name" value="C1q_dom"/>
</dbReference>
<evidence type="ECO:0000259" key="1">
    <source>
        <dbReference type="PROSITE" id="PS50871"/>
    </source>
</evidence>
<dbReference type="Proteomes" id="UP001055102">
    <property type="component" value="Unassembled WGS sequence"/>
</dbReference>
<sequence>MSQTTRNLALPLIAAGQAQKHVTHNEALTLLDALAQLACLDRDLAAPPVNPAEGDRYIVAGPAPTGAWAGLAGQVVRFEDGVWAASAPRPGWIAYLMDEGALCVFTAAGWTGLGSALGGAASLAGLGIGTQADAGNPFAAKLNAALLTARAPGEGGSGDLRLVLNKEASGNALSLLFQKGYSGRAEIGLAGEDALSAKVSPDGSAWTGAWRIDPATGFVGFGAAASPGAGAPAAPVTAASQPGSPAIEIASHAATGAPEAVLRARIGRGTSSSPGALAAGDRLFTLAGRGYHDGGAYSGDAVSLGAYAEEGFAAGARGTAIEFQTTDLGSTVRRPVLRLRANGALELQPRAGVPAAGASAGQIVFDSTASAFRAYDGVGWQRLGNPVRFCAATNFDNYLAADAWTRVQFNEAAINGQGAFDAGTSRFVAPEAGAYLFGLSLGYRRNGTSSPAGFEARFRRNGVAEAGRCAVPAPVDGLGTLVLTAMLGLAAGDRVEVFARMRGADGYAAGAESQFWGHALG</sequence>